<comment type="subcellular location">
    <subcellularLocation>
        <location evidence="1">Membrane</location>
        <topology evidence="1">Multi-pass membrane protein</topology>
    </subcellularLocation>
</comment>
<dbReference type="InterPro" id="IPR000276">
    <property type="entry name" value="GPCR_Rhodpsn"/>
</dbReference>
<evidence type="ECO:0000256" key="8">
    <source>
        <dbReference type="ARBA" id="ARBA00023040"/>
    </source>
</evidence>
<keyword evidence="15" id="KW-1185">Reference proteome</keyword>
<name>H2KU30_CLOSI</name>
<evidence type="ECO:0000256" key="7">
    <source>
        <dbReference type="ARBA" id="ARBA00022991"/>
    </source>
</evidence>
<evidence type="ECO:0000313" key="15">
    <source>
        <dbReference type="Proteomes" id="UP000008909"/>
    </source>
</evidence>
<feature type="transmembrane region" description="Helical" evidence="12">
    <location>
        <begin position="219"/>
        <end position="242"/>
    </location>
</feature>
<dbReference type="PROSITE" id="PS50262">
    <property type="entry name" value="G_PROTEIN_RECEP_F1_2"/>
    <property type="match status" value="1"/>
</dbReference>
<keyword evidence="11" id="KW-0807">Transducer</keyword>
<dbReference type="PROSITE" id="PS00238">
    <property type="entry name" value="OPSIN"/>
    <property type="match status" value="1"/>
</dbReference>
<dbReference type="GO" id="GO:0009881">
    <property type="term" value="F:photoreceptor activity"/>
    <property type="evidence" value="ECO:0007669"/>
    <property type="project" value="UniProtKB-KW"/>
</dbReference>
<evidence type="ECO:0000256" key="10">
    <source>
        <dbReference type="ARBA" id="ARBA00023170"/>
    </source>
</evidence>
<evidence type="ECO:0000256" key="3">
    <source>
        <dbReference type="ARBA" id="ARBA00022606"/>
    </source>
</evidence>
<keyword evidence="2" id="KW-0600">Photoreceptor protein</keyword>
<dbReference type="CDD" id="cd15337">
    <property type="entry name" value="7tmA_Opsin_Gq_invertebrates"/>
    <property type="match status" value="1"/>
</dbReference>
<evidence type="ECO:0000256" key="5">
    <source>
        <dbReference type="ARBA" id="ARBA00022925"/>
    </source>
</evidence>
<evidence type="ECO:0000256" key="2">
    <source>
        <dbReference type="ARBA" id="ARBA00022543"/>
    </source>
</evidence>
<feature type="transmembrane region" description="Helical" evidence="12">
    <location>
        <begin position="299"/>
        <end position="324"/>
    </location>
</feature>
<gene>
    <name evidence="14" type="ORF">CLF_107552</name>
</gene>
<feature type="transmembrane region" description="Helical" evidence="12">
    <location>
        <begin position="344"/>
        <end position="362"/>
    </location>
</feature>
<dbReference type="Pfam" id="PF00001">
    <property type="entry name" value="7tm_1"/>
    <property type="match status" value="1"/>
</dbReference>
<keyword evidence="6 12" id="KW-1133">Transmembrane helix</keyword>
<dbReference type="InterPro" id="IPR027430">
    <property type="entry name" value="Retinal_BS"/>
</dbReference>
<dbReference type="Gene3D" id="1.20.1070.10">
    <property type="entry name" value="Rhodopsin 7-helix transmembrane proteins"/>
    <property type="match status" value="1"/>
</dbReference>
<evidence type="ECO:0000313" key="14">
    <source>
        <dbReference type="EMBL" id="GAA35102.1"/>
    </source>
</evidence>
<dbReference type="SUPFAM" id="SSF81321">
    <property type="entry name" value="Family A G protein-coupled receptor-like"/>
    <property type="match status" value="1"/>
</dbReference>
<feature type="transmembrane region" description="Helical" evidence="12">
    <location>
        <begin position="174"/>
        <end position="199"/>
    </location>
</feature>
<evidence type="ECO:0000256" key="6">
    <source>
        <dbReference type="ARBA" id="ARBA00022989"/>
    </source>
</evidence>
<keyword evidence="7" id="KW-0157">Chromophore</keyword>
<feature type="transmembrane region" description="Helical" evidence="12">
    <location>
        <begin position="131"/>
        <end position="153"/>
    </location>
</feature>
<keyword evidence="4 12" id="KW-0812">Transmembrane</keyword>
<keyword evidence="5" id="KW-0681">Retinal protein</keyword>
<dbReference type="EMBL" id="DF143993">
    <property type="protein sequence ID" value="GAA35102.1"/>
    <property type="molecule type" value="Genomic_DNA"/>
</dbReference>
<dbReference type="GO" id="GO:0007602">
    <property type="term" value="P:phototransduction"/>
    <property type="evidence" value="ECO:0007669"/>
    <property type="project" value="UniProtKB-KW"/>
</dbReference>
<evidence type="ECO:0000256" key="1">
    <source>
        <dbReference type="ARBA" id="ARBA00004141"/>
    </source>
</evidence>
<protein>
    <submittedName>
        <fullName evidence="14">R-opsin</fullName>
    </submittedName>
</protein>
<reference evidence="14" key="1">
    <citation type="journal article" date="2011" name="Genome Biol.">
        <title>The draft genome of the carcinogenic human liver fluke Clonorchis sinensis.</title>
        <authorList>
            <person name="Wang X."/>
            <person name="Chen W."/>
            <person name="Huang Y."/>
            <person name="Sun J."/>
            <person name="Men J."/>
            <person name="Liu H."/>
            <person name="Luo F."/>
            <person name="Guo L."/>
            <person name="Lv X."/>
            <person name="Deng C."/>
            <person name="Zhou C."/>
            <person name="Fan Y."/>
            <person name="Li X."/>
            <person name="Huang L."/>
            <person name="Hu Y."/>
            <person name="Liang C."/>
            <person name="Hu X."/>
            <person name="Xu J."/>
            <person name="Yu X."/>
        </authorList>
    </citation>
    <scope>NUCLEOTIDE SEQUENCE [LARGE SCALE GENOMIC DNA]</scope>
    <source>
        <strain evidence="14">Henan</strain>
    </source>
</reference>
<evidence type="ECO:0000256" key="4">
    <source>
        <dbReference type="ARBA" id="ARBA00022692"/>
    </source>
</evidence>
<evidence type="ECO:0000256" key="9">
    <source>
        <dbReference type="ARBA" id="ARBA00023136"/>
    </source>
</evidence>
<organism evidence="14 15">
    <name type="scientific">Clonorchis sinensis</name>
    <name type="common">Chinese liver fluke</name>
    <dbReference type="NCBI Taxonomy" id="79923"/>
    <lineage>
        <taxon>Eukaryota</taxon>
        <taxon>Metazoa</taxon>
        <taxon>Spiralia</taxon>
        <taxon>Lophotrochozoa</taxon>
        <taxon>Platyhelminthes</taxon>
        <taxon>Trematoda</taxon>
        <taxon>Digenea</taxon>
        <taxon>Opisthorchiida</taxon>
        <taxon>Opisthorchiata</taxon>
        <taxon>Opisthorchiidae</taxon>
        <taxon>Clonorchis</taxon>
    </lineage>
</organism>
<evidence type="ECO:0000259" key="13">
    <source>
        <dbReference type="PROSITE" id="PS50262"/>
    </source>
</evidence>
<sequence length="590" mass="67192">MLFLRKLVLSDRFMNYSECAVCNVSVAAAYFNDPAFAEIVSPHWYTYAAPNSGYFYLFGAYASIVGVSSIALNSFIILAFSLNGFVRKTRHWFTVNLAVADLGLTISCCFPLKAISLFRGKWIWGKVGCDFYGFAGGLFGFTSITTLAAVAYLRYWTIAHVQPWPYALTNRNATYVLLLIWLWSALWTILPFFGIGRYVMEGFLTGCAFDYLSNDWSSILFSSCLFLGGFVCPFTLICFSYARILWLIRKSKQSLTQTEKVDRKICGNPTGQTVIDVPPSISFLQAAYRKVSFRTVKTTSILISMYLVAWGPYAVVTLLSVFGYHNHLTPMGTELPGLFAKTSALYNPIVYMIRNGSFRRTVAKRRQRSQHMALKQPVDLSVLVYFQKKTLVRLYSFAMRNSSSSHLLWQTSGSRRSNQHYLLLYQMRETRAAVTDQIGISVFSVGNTAIGCHTDQSQEAFGPMRKSPVADVQFLQVHSGSEFLPGPDYRYPNAPKVTEDRLTWMLNNLYSHRLLVSVGPYYASAYYNRGQSVSSVQQKSYAELLQDAERVLRFRIKNLMRPMHEETLRCYYDRVKRMKINSESEIIVQF</sequence>
<keyword evidence="9 12" id="KW-0472">Membrane</keyword>
<dbReference type="InterPro" id="IPR017452">
    <property type="entry name" value="GPCR_Rhodpsn_7TM"/>
</dbReference>
<proteinExistence type="predicted"/>
<keyword evidence="3" id="KW-0716">Sensory transduction</keyword>
<keyword evidence="8" id="KW-0297">G-protein coupled receptor</keyword>
<dbReference type="PANTHER" id="PTHR24240">
    <property type="entry name" value="OPSIN"/>
    <property type="match status" value="1"/>
</dbReference>
<dbReference type="GO" id="GO:0004930">
    <property type="term" value="F:G protein-coupled receptor activity"/>
    <property type="evidence" value="ECO:0007669"/>
    <property type="project" value="UniProtKB-KW"/>
</dbReference>
<accession>H2KU30</accession>
<dbReference type="AlphaFoldDB" id="H2KU30"/>
<dbReference type="PRINTS" id="PR00237">
    <property type="entry name" value="GPCRRHODOPSN"/>
</dbReference>
<evidence type="ECO:0000256" key="11">
    <source>
        <dbReference type="ARBA" id="ARBA00023224"/>
    </source>
</evidence>
<feature type="domain" description="G-protein coupled receptors family 1 profile" evidence="13">
    <location>
        <begin position="72"/>
        <end position="351"/>
    </location>
</feature>
<dbReference type="Proteomes" id="UP000008909">
    <property type="component" value="Unassembled WGS sequence"/>
</dbReference>
<feature type="transmembrane region" description="Helical" evidence="12">
    <location>
        <begin position="53"/>
        <end position="80"/>
    </location>
</feature>
<dbReference type="GO" id="GO:0016020">
    <property type="term" value="C:membrane"/>
    <property type="evidence" value="ECO:0007669"/>
    <property type="project" value="UniProtKB-SubCell"/>
</dbReference>
<keyword evidence="10" id="KW-0675">Receptor</keyword>
<feature type="transmembrane region" description="Helical" evidence="12">
    <location>
        <begin position="92"/>
        <end position="119"/>
    </location>
</feature>
<evidence type="ECO:0000256" key="12">
    <source>
        <dbReference type="SAM" id="Phobius"/>
    </source>
</evidence>
<dbReference type="InterPro" id="IPR050125">
    <property type="entry name" value="GPCR_opsins"/>
</dbReference>